<dbReference type="Proteomes" id="UP000237947">
    <property type="component" value="Chromosome"/>
</dbReference>
<dbReference type="SUPFAM" id="SSF53756">
    <property type="entry name" value="UDP-Glycosyltransferase/glycogen phosphorylase"/>
    <property type="match status" value="1"/>
</dbReference>
<dbReference type="RefSeq" id="WP_106011837.1">
    <property type="nucleotide sequence ID" value="NZ_CP027226.1"/>
</dbReference>
<dbReference type="PANTHER" id="PTHR12526:SF630">
    <property type="entry name" value="GLYCOSYLTRANSFERASE"/>
    <property type="match status" value="1"/>
</dbReference>
<evidence type="ECO:0000313" key="2">
    <source>
        <dbReference type="EMBL" id="AVM41849.1"/>
    </source>
</evidence>
<feature type="domain" description="Glycosyl transferase family 1" evidence="1">
    <location>
        <begin position="185"/>
        <end position="298"/>
    </location>
</feature>
<dbReference type="AlphaFoldDB" id="A0A2S0KLH1"/>
<dbReference type="PANTHER" id="PTHR12526">
    <property type="entry name" value="GLYCOSYLTRANSFERASE"/>
    <property type="match status" value="1"/>
</dbReference>
<dbReference type="EMBL" id="CP027226">
    <property type="protein sequence ID" value="AVM41849.1"/>
    <property type="molecule type" value="Genomic_DNA"/>
</dbReference>
<dbReference type="Gene3D" id="3.40.50.2000">
    <property type="entry name" value="Glycogen Phosphorylase B"/>
    <property type="match status" value="2"/>
</dbReference>
<sequence>MKILHIISSDGGGISSFVKNIVSENNNLHQHTVMSFGEYGSKFKELEIAKQVRLINMPRPKIVGMRNFLKFLNEFFKENKFDLIESHIQGIHAIPFKFYAKKNKNGKFAIHSHQTDFVFGREKSFKEKIIYKTNPFINNSLANVKIACGEAAAEYAFASTKNVYIIRNSVDVSKFITETKPDYKANQIRIGHVGRHSSAKNLNFLIALMEAFKLDNLPYRVDLYSYGEGELTEDFRTKINERSLTESIHLEGRKDDIYNYVKNMDVIVLPSFSEGLPTVAIEAQAARVPIIISDRVTHEVDLQVGLVKYLPIEPPLKAVEQWKLAIVEYKEDQEKMDITKTELLKLLDAQGFTTGAMIKNYNNMLGDVFNS</sequence>
<name>A0A2S0KLH1_9FIRM</name>
<dbReference type="KEGG" id="fsa:C5Q98_00760"/>
<evidence type="ECO:0000259" key="1">
    <source>
        <dbReference type="Pfam" id="PF00534"/>
    </source>
</evidence>
<dbReference type="InterPro" id="IPR001296">
    <property type="entry name" value="Glyco_trans_1"/>
</dbReference>
<organism evidence="2 3">
    <name type="scientific">Fastidiosipila sanguinis</name>
    <dbReference type="NCBI Taxonomy" id="236753"/>
    <lineage>
        <taxon>Bacteria</taxon>
        <taxon>Bacillati</taxon>
        <taxon>Bacillota</taxon>
        <taxon>Clostridia</taxon>
        <taxon>Eubacteriales</taxon>
        <taxon>Oscillospiraceae</taxon>
        <taxon>Fastidiosipila</taxon>
    </lineage>
</organism>
<dbReference type="OrthoDB" id="9804196at2"/>
<accession>A0A2S0KLH1</accession>
<keyword evidence="3" id="KW-1185">Reference proteome</keyword>
<evidence type="ECO:0000313" key="3">
    <source>
        <dbReference type="Proteomes" id="UP000237947"/>
    </source>
</evidence>
<proteinExistence type="predicted"/>
<reference evidence="3" key="1">
    <citation type="submission" date="2018-02" db="EMBL/GenBank/DDBJ databases">
        <authorList>
            <person name="Holder M.E."/>
            <person name="Ajami N.J."/>
            <person name="Petrosino J.F."/>
        </authorList>
    </citation>
    <scope>NUCLEOTIDE SEQUENCE [LARGE SCALE GENOMIC DNA]</scope>
    <source>
        <strain evidence="3">CCUG 47711</strain>
    </source>
</reference>
<dbReference type="Pfam" id="PF00534">
    <property type="entry name" value="Glycos_transf_1"/>
    <property type="match status" value="1"/>
</dbReference>
<gene>
    <name evidence="2" type="ORF">C5Q98_00760</name>
</gene>
<protein>
    <recommendedName>
        <fullName evidence="1">Glycosyl transferase family 1 domain-containing protein</fullName>
    </recommendedName>
</protein>